<evidence type="ECO:0000313" key="5">
    <source>
        <dbReference type="Proteomes" id="UP000235777"/>
    </source>
</evidence>
<feature type="domain" description="Tle cognate immunity protein 4 N-terminal" evidence="3">
    <location>
        <begin position="30"/>
        <end position="136"/>
    </location>
</feature>
<organism evidence="4 5">
    <name type="scientific">Trinickia symbiotica</name>
    <dbReference type="NCBI Taxonomy" id="863227"/>
    <lineage>
        <taxon>Bacteria</taxon>
        <taxon>Pseudomonadati</taxon>
        <taxon>Pseudomonadota</taxon>
        <taxon>Betaproteobacteria</taxon>
        <taxon>Burkholderiales</taxon>
        <taxon>Burkholderiaceae</taxon>
        <taxon>Trinickia</taxon>
    </lineage>
</organism>
<feature type="chain" id="PRO_5014983301" description="Tle cognate immunity protein 4 C-terminal domain-containing protein" evidence="1">
    <location>
        <begin position="22"/>
        <end position="431"/>
    </location>
</feature>
<evidence type="ECO:0000313" key="4">
    <source>
        <dbReference type="EMBL" id="PMS35375.1"/>
    </source>
</evidence>
<reference evidence="4 5" key="1">
    <citation type="submission" date="2018-01" db="EMBL/GenBank/DDBJ databases">
        <title>Whole genome analyses suggest that Burkholderia sensu lato contains two further novel genera in the rhizoxinica-symbiotica group Mycetohabitans gen. nov., and Trinickia gen. nov.: implications for the evolution of diazotrophy and nodulation in the Burkholderiaceae.</title>
        <authorList>
            <person name="Estrada-de los Santos P."/>
            <person name="Palmer M."/>
            <person name="Chavez-Ramirez B."/>
            <person name="Beukes C."/>
            <person name="Steenkamp E.T."/>
            <person name="Hirsch A.M."/>
            <person name="Manyaka P."/>
            <person name="Maluk M."/>
            <person name="Lafos M."/>
            <person name="Crook M."/>
            <person name="Gross E."/>
            <person name="Simon M.F."/>
            <person name="Bueno dos Reis Junior F."/>
            <person name="Poole P.S."/>
            <person name="Venter S.N."/>
            <person name="James E.K."/>
        </authorList>
    </citation>
    <scope>NUCLEOTIDE SEQUENCE [LARGE SCALE GENOMIC DNA]</scope>
    <source>
        <strain evidence="4 5">JPY 581</strain>
    </source>
</reference>
<evidence type="ECO:0000259" key="2">
    <source>
        <dbReference type="Pfam" id="PF18426"/>
    </source>
</evidence>
<feature type="signal peptide" evidence="1">
    <location>
        <begin position="1"/>
        <end position="21"/>
    </location>
</feature>
<dbReference type="AlphaFoldDB" id="A0A2N7X1M0"/>
<dbReference type="EMBL" id="PNYC01000011">
    <property type="protein sequence ID" value="PMS35375.1"/>
    <property type="molecule type" value="Genomic_DNA"/>
</dbReference>
<accession>A0A2N7X1M0</accession>
<name>A0A2N7X1M0_9BURK</name>
<dbReference type="Pfam" id="PF18443">
    <property type="entry name" value="Tli4_N"/>
    <property type="match status" value="1"/>
</dbReference>
<dbReference type="Proteomes" id="UP000235777">
    <property type="component" value="Unassembled WGS sequence"/>
</dbReference>
<dbReference type="OrthoDB" id="8722129at2"/>
<dbReference type="InterPro" id="IPR041290">
    <property type="entry name" value="Tli4_C"/>
</dbReference>
<dbReference type="InterPro" id="IPR040761">
    <property type="entry name" value="Tli4_N"/>
</dbReference>
<keyword evidence="5" id="KW-1185">Reference proteome</keyword>
<evidence type="ECO:0008006" key="6">
    <source>
        <dbReference type="Google" id="ProtNLM"/>
    </source>
</evidence>
<keyword evidence="1" id="KW-0732">Signal</keyword>
<protein>
    <recommendedName>
        <fullName evidence="6">Tle cognate immunity protein 4 C-terminal domain-containing protein</fullName>
    </recommendedName>
</protein>
<feature type="domain" description="Tle cognate immunity protein 4 C-terminal" evidence="2">
    <location>
        <begin position="164"/>
        <end position="329"/>
    </location>
</feature>
<sequence length="431" mass="47492">MPVAKTLMVLCASFVTLTCHATEPYMSDTKTYCIGRYLVDVPADAEINGQSYDYKYGRIESSAVVNAVGFQRQMAHREEELRAGKQKDGYKLKGVLRPAPTTWIFELQQQLLMGPSVGFEAHKWIDGQAFKLSQEDTLDEKYEQIISIVKTDVFPSLRARHAQEIPTEPGYCLKAGFIANDGRTSQFEDAAISFKFAQWPGVLVSIETMTVTKLGQPSLLQRIDSGGMPDVFKNLVSQIRILRRGPRTINGRAGEEILSTLPTDAGYRLHQFRWEADGTEVSNGLKPTITVELESGITQDNGVPTRPLLTDDQAIALFDAVANSVRLRPVSTANVSENQGSPNAPLGTLAQTGTPCPQTGWWTCPEAAANEIEGGRRQRFEAGTAMPAVQVLPKQSFIERITGRQQKHSVDTVWKLVAYDASANSDHGNSR</sequence>
<proteinExistence type="predicted"/>
<comment type="caution">
    <text evidence="4">The sequence shown here is derived from an EMBL/GenBank/DDBJ whole genome shotgun (WGS) entry which is preliminary data.</text>
</comment>
<gene>
    <name evidence="4" type="ORF">C0Z20_17915</name>
</gene>
<dbReference type="Pfam" id="PF18426">
    <property type="entry name" value="Tli4_C"/>
    <property type="match status" value="1"/>
</dbReference>
<evidence type="ECO:0000259" key="3">
    <source>
        <dbReference type="Pfam" id="PF18443"/>
    </source>
</evidence>
<evidence type="ECO:0000256" key="1">
    <source>
        <dbReference type="SAM" id="SignalP"/>
    </source>
</evidence>
<dbReference type="STRING" id="863227.GCA_000373005_03844"/>
<dbReference type="RefSeq" id="WP_018442440.1">
    <property type="nucleotide sequence ID" value="NZ_KB890187.1"/>
</dbReference>